<evidence type="ECO:0000313" key="3">
    <source>
        <dbReference type="Proteomes" id="UP000306584"/>
    </source>
</evidence>
<evidence type="ECO:0000313" key="2">
    <source>
        <dbReference type="EMBL" id="THY10038.1"/>
    </source>
</evidence>
<comment type="caution">
    <text evidence="2">The sequence shown here is derived from an EMBL/GenBank/DDBJ whole genome shotgun (WGS) entry which is preliminary data.</text>
</comment>
<proteinExistence type="predicted"/>
<reference evidence="2 3" key="1">
    <citation type="submission" date="2018-10" db="EMBL/GenBank/DDBJ databases">
        <title>Fifty Aureobasidium pullulans genomes reveal a recombining polyextremotolerant generalist.</title>
        <authorList>
            <person name="Gostincar C."/>
            <person name="Turk M."/>
            <person name="Zajc J."/>
            <person name="Gunde-Cimerman N."/>
        </authorList>
    </citation>
    <scope>NUCLEOTIDE SEQUENCE [LARGE SCALE GENOMIC DNA]</scope>
    <source>
        <strain evidence="2 3">EXF-6604</strain>
    </source>
</reference>
<feature type="compositionally biased region" description="Low complexity" evidence="1">
    <location>
        <begin position="68"/>
        <end position="97"/>
    </location>
</feature>
<dbReference type="Pfam" id="PF10906">
    <property type="entry name" value="Mrx7"/>
    <property type="match status" value="1"/>
</dbReference>
<organism evidence="2 3">
    <name type="scientific">Aureobasidium pullulans</name>
    <name type="common">Black yeast</name>
    <name type="synonym">Pullularia pullulans</name>
    <dbReference type="NCBI Taxonomy" id="5580"/>
    <lineage>
        <taxon>Eukaryota</taxon>
        <taxon>Fungi</taxon>
        <taxon>Dikarya</taxon>
        <taxon>Ascomycota</taxon>
        <taxon>Pezizomycotina</taxon>
        <taxon>Dothideomycetes</taxon>
        <taxon>Dothideomycetidae</taxon>
        <taxon>Dothideales</taxon>
        <taxon>Saccotheciaceae</taxon>
        <taxon>Aureobasidium</taxon>
    </lineage>
</organism>
<dbReference type="AlphaFoldDB" id="A0A4S9K591"/>
<name>A0A4S9K591_AURPU</name>
<evidence type="ECO:0000256" key="1">
    <source>
        <dbReference type="SAM" id="MobiDB-lite"/>
    </source>
</evidence>
<accession>A0A4S9K591</accession>
<dbReference type="InterPro" id="IPR020301">
    <property type="entry name" value="Mrx7"/>
</dbReference>
<protein>
    <submittedName>
        <fullName evidence="2">Uncharacterized protein</fullName>
    </submittedName>
</protein>
<feature type="compositionally biased region" description="Polar residues" evidence="1">
    <location>
        <begin position="118"/>
        <end position="128"/>
    </location>
</feature>
<feature type="region of interest" description="Disordered" evidence="1">
    <location>
        <begin position="60"/>
        <end position="128"/>
    </location>
</feature>
<gene>
    <name evidence="2" type="ORF">D6D01_09439</name>
</gene>
<dbReference type="Proteomes" id="UP000306584">
    <property type="component" value="Unassembled WGS sequence"/>
</dbReference>
<sequence>MLLESHTFHQGVRKVYKGVQRLRHGPLEEDLGGTDLQKQGLGFANHFWEKIQVQTGCRKRIEDPLQKPDPTQTHTTQAQQPPQQQPSQSSRSSQPSQAAREPQPPKEGFISHFMDVLRSQTRGGNKNR</sequence>
<dbReference type="EMBL" id="QZBD01000644">
    <property type="protein sequence ID" value="THY10038.1"/>
    <property type="molecule type" value="Genomic_DNA"/>
</dbReference>